<evidence type="ECO:0000313" key="2">
    <source>
        <dbReference type="Proteomes" id="UP000798808"/>
    </source>
</evidence>
<dbReference type="EMBL" id="SMLW01000532">
    <property type="protein sequence ID" value="MTI25678.1"/>
    <property type="molecule type" value="Genomic_DNA"/>
</dbReference>
<dbReference type="Proteomes" id="UP000798808">
    <property type="component" value="Unassembled WGS sequence"/>
</dbReference>
<name>A0ABW9RNT1_9BACT</name>
<dbReference type="Gene3D" id="2.120.10.30">
    <property type="entry name" value="TolB, C-terminal domain"/>
    <property type="match status" value="1"/>
</dbReference>
<keyword evidence="2" id="KW-1185">Reference proteome</keyword>
<sequence>MKHALILVFMLFPVLSKAQKFNTLEKVTEIPEQDLIPEGIAYDAEGDMFYIGSLYKNKIVALDARGKLSDFIKANEDGDWSYLGMKVKDGKLWTCRSPLSDKHDSTGFSGLFVYDLKSGKRIKRYLTPDRGHLLNDLVFAGDDIYISDSQGGAVYKISSSNDQLEVFIPKGTFAYPNGITLAPDGGYLILATSGGLQKIDIASKQVTPLSHPDYYIIAIDGLYTYENTVIGFQSVMKPEAINRFYFDKDYTEVTDIKTLTCGHPAFYQPTTGAIKNGWLYFITNSYVTTMNNEKTITNPKILKNPQVYRVKLN</sequence>
<comment type="caution">
    <text evidence="1">The sequence shown here is derived from an EMBL/GenBank/DDBJ whole genome shotgun (WGS) entry which is preliminary data.</text>
</comment>
<accession>A0ABW9RNT1</accession>
<dbReference type="SUPFAM" id="SSF63829">
    <property type="entry name" value="Calcium-dependent phosphotriesterase"/>
    <property type="match status" value="1"/>
</dbReference>
<gene>
    <name evidence="1" type="ORF">E1163_12050</name>
</gene>
<organism evidence="1 2">
    <name type="scientific">Fulvivirga kasyanovii</name>
    <dbReference type="NCBI Taxonomy" id="396812"/>
    <lineage>
        <taxon>Bacteria</taxon>
        <taxon>Pseudomonadati</taxon>
        <taxon>Bacteroidota</taxon>
        <taxon>Cytophagia</taxon>
        <taxon>Cytophagales</taxon>
        <taxon>Fulvivirgaceae</taxon>
        <taxon>Fulvivirga</taxon>
    </lineage>
</organism>
<protein>
    <recommendedName>
        <fullName evidence="3">SMP-30/Gluconolactonase/LRE-like region domain-containing protein</fullName>
    </recommendedName>
</protein>
<dbReference type="RefSeq" id="WP_155172008.1">
    <property type="nucleotide sequence ID" value="NZ_BAAAFL010000053.1"/>
</dbReference>
<dbReference type="InterPro" id="IPR011042">
    <property type="entry name" value="6-blade_b-propeller_TolB-like"/>
</dbReference>
<evidence type="ECO:0008006" key="3">
    <source>
        <dbReference type="Google" id="ProtNLM"/>
    </source>
</evidence>
<reference evidence="1 2" key="1">
    <citation type="submission" date="2019-02" db="EMBL/GenBank/DDBJ databases">
        <authorList>
            <person name="Goldberg S.R."/>
            <person name="Haltli B.A."/>
            <person name="Correa H."/>
            <person name="Russell K.G."/>
        </authorList>
    </citation>
    <scope>NUCLEOTIDE SEQUENCE [LARGE SCALE GENOMIC DNA]</scope>
    <source>
        <strain evidence="1 2">JCM 16186</strain>
    </source>
</reference>
<proteinExistence type="predicted"/>
<evidence type="ECO:0000313" key="1">
    <source>
        <dbReference type="EMBL" id="MTI25678.1"/>
    </source>
</evidence>